<dbReference type="RefSeq" id="WP_091641547.1">
    <property type="nucleotide sequence ID" value="NZ_DCAM01000072.1"/>
</dbReference>
<feature type="chain" id="PRO_5045895713" evidence="1">
    <location>
        <begin position="23"/>
        <end position="119"/>
    </location>
</feature>
<protein>
    <submittedName>
        <fullName evidence="2">Uncharacterized protein</fullName>
    </submittedName>
</protein>
<proteinExistence type="predicted"/>
<accession>A0ABY1FLE5</accession>
<gene>
    <name evidence="2" type="ORF">SAMN04487868_10394</name>
</gene>
<feature type="signal peptide" evidence="1">
    <location>
        <begin position="1"/>
        <end position="22"/>
    </location>
</feature>
<sequence length="119" mass="12951">MGFSLRLGLIFLVALLPAFANAAGKTIQVKDEDAFLLQEIDDGLSALMGAAGECRSTDANLYECLCTESKSLKKLDSALRTALDKKPEWKGKTIYHDGVTLQIPSLEKQVEDMQKQCGA</sequence>
<evidence type="ECO:0000313" key="3">
    <source>
        <dbReference type="Proteomes" id="UP000199211"/>
    </source>
</evidence>
<comment type="caution">
    <text evidence="2">The sequence shown here is derived from an EMBL/GenBank/DDBJ whole genome shotgun (WGS) entry which is preliminary data.</text>
</comment>
<dbReference type="EMBL" id="FOTV01000003">
    <property type="protein sequence ID" value="SFL50866.1"/>
    <property type="molecule type" value="Genomic_DNA"/>
</dbReference>
<name>A0ABY1FLE5_9GAMM</name>
<dbReference type="Proteomes" id="UP000199211">
    <property type="component" value="Unassembled WGS sequence"/>
</dbReference>
<evidence type="ECO:0000256" key="1">
    <source>
        <dbReference type="SAM" id="SignalP"/>
    </source>
</evidence>
<reference evidence="2 3" key="1">
    <citation type="submission" date="2016-10" db="EMBL/GenBank/DDBJ databases">
        <authorList>
            <person name="Varghese N."/>
            <person name="Submissions S."/>
        </authorList>
    </citation>
    <scope>NUCLEOTIDE SEQUENCE [LARGE SCALE GENOMIC DNA]</scope>
    <source>
        <strain evidence="2 3">DSM 26291</strain>
    </source>
</reference>
<keyword evidence="1" id="KW-0732">Signal</keyword>
<evidence type="ECO:0000313" key="2">
    <source>
        <dbReference type="EMBL" id="SFL50866.1"/>
    </source>
</evidence>
<keyword evidence="3" id="KW-1185">Reference proteome</keyword>
<organism evidence="2 3">
    <name type="scientific">Marinobacter salarius</name>
    <dbReference type="NCBI Taxonomy" id="1420917"/>
    <lineage>
        <taxon>Bacteria</taxon>
        <taxon>Pseudomonadati</taxon>
        <taxon>Pseudomonadota</taxon>
        <taxon>Gammaproteobacteria</taxon>
        <taxon>Pseudomonadales</taxon>
        <taxon>Marinobacteraceae</taxon>
        <taxon>Marinobacter</taxon>
    </lineage>
</organism>